<accession>A0ABT2CWF0</accession>
<keyword evidence="2" id="KW-0732">Signal</keyword>
<feature type="compositionally biased region" description="Basic and acidic residues" evidence="1">
    <location>
        <begin position="186"/>
        <end position="202"/>
    </location>
</feature>
<dbReference type="InterPro" id="IPR002109">
    <property type="entry name" value="Glutaredoxin"/>
</dbReference>
<dbReference type="Proteomes" id="UP001204621">
    <property type="component" value="Unassembled WGS sequence"/>
</dbReference>
<feature type="signal peptide" evidence="2">
    <location>
        <begin position="1"/>
        <end position="25"/>
    </location>
</feature>
<name>A0ABT2CWF0_9BURK</name>
<evidence type="ECO:0000259" key="3">
    <source>
        <dbReference type="Pfam" id="PF00462"/>
    </source>
</evidence>
<sequence length="218" mass="22924">MNRDGSNNAKLLALAALLCAASASAQVYKWKDANGVTHLGDRPPASVLNKAEVKTPSGEETGPALPYELAQAVRNNPVTLYTSSACAPCDLGRKFLKQRGIPFAEKTVSSADDQQKLKEAGSDGQVPLLVVGRRKLAGFDAGGWNDALDAASYPAQSALPRGYQFAKATPAAPPKPSTQDVAATEAAKRQAEAASEAEEKAKFTPKPPPKNGSKDFQF</sequence>
<proteinExistence type="predicted"/>
<comment type="caution">
    <text evidence="5">The sequence shown here is derived from an EMBL/GenBank/DDBJ whole genome shotgun (WGS) entry which is preliminary data.</text>
</comment>
<feature type="domain" description="Glutaredoxin" evidence="3">
    <location>
        <begin position="78"/>
        <end position="133"/>
    </location>
</feature>
<dbReference type="CDD" id="cd02976">
    <property type="entry name" value="NrdH"/>
    <property type="match status" value="1"/>
</dbReference>
<dbReference type="InterPro" id="IPR036249">
    <property type="entry name" value="Thioredoxin-like_sf"/>
</dbReference>
<organism evidence="5 6">
    <name type="scientific">Massilia terrae</name>
    <dbReference type="NCBI Taxonomy" id="1811224"/>
    <lineage>
        <taxon>Bacteria</taxon>
        <taxon>Pseudomonadati</taxon>
        <taxon>Pseudomonadota</taxon>
        <taxon>Betaproteobacteria</taxon>
        <taxon>Burkholderiales</taxon>
        <taxon>Oxalobacteraceae</taxon>
        <taxon>Telluria group</taxon>
        <taxon>Massilia</taxon>
    </lineage>
</organism>
<evidence type="ECO:0000256" key="2">
    <source>
        <dbReference type="SAM" id="SignalP"/>
    </source>
</evidence>
<dbReference type="InterPro" id="IPR025392">
    <property type="entry name" value="DUF4124"/>
</dbReference>
<dbReference type="Gene3D" id="3.40.30.10">
    <property type="entry name" value="Glutaredoxin"/>
    <property type="match status" value="1"/>
</dbReference>
<dbReference type="RefSeq" id="WP_258811472.1">
    <property type="nucleotide sequence ID" value="NZ_JANUGU010000002.1"/>
</dbReference>
<dbReference type="Pfam" id="PF00462">
    <property type="entry name" value="Glutaredoxin"/>
    <property type="match status" value="1"/>
</dbReference>
<dbReference type="Pfam" id="PF13511">
    <property type="entry name" value="DUF4124"/>
    <property type="match status" value="1"/>
</dbReference>
<dbReference type="PROSITE" id="PS51354">
    <property type="entry name" value="GLUTAREDOXIN_2"/>
    <property type="match status" value="1"/>
</dbReference>
<gene>
    <name evidence="5" type="ORF">NX778_09445</name>
</gene>
<feature type="region of interest" description="Disordered" evidence="1">
    <location>
        <begin position="165"/>
        <end position="218"/>
    </location>
</feature>
<evidence type="ECO:0000259" key="4">
    <source>
        <dbReference type="Pfam" id="PF13511"/>
    </source>
</evidence>
<protein>
    <submittedName>
        <fullName evidence="5">Glutaredoxin family protein</fullName>
    </submittedName>
</protein>
<evidence type="ECO:0000313" key="6">
    <source>
        <dbReference type="Proteomes" id="UP001204621"/>
    </source>
</evidence>
<feature type="chain" id="PRO_5047215149" evidence="2">
    <location>
        <begin position="26"/>
        <end position="218"/>
    </location>
</feature>
<evidence type="ECO:0000256" key="1">
    <source>
        <dbReference type="SAM" id="MobiDB-lite"/>
    </source>
</evidence>
<dbReference type="SUPFAM" id="SSF52833">
    <property type="entry name" value="Thioredoxin-like"/>
    <property type="match status" value="1"/>
</dbReference>
<reference evidence="5 6" key="1">
    <citation type="submission" date="2022-08" db="EMBL/GenBank/DDBJ databases">
        <title>Reclassification of Massilia species as members of the genera Telluria, Duganella, Pseudoduganella, Mokoshia gen. nov. and Zemynaea gen. nov. using orthogonal and non-orthogonal genome-based approaches.</title>
        <authorList>
            <person name="Bowman J.P."/>
        </authorList>
    </citation>
    <scope>NUCLEOTIDE SEQUENCE [LARGE SCALE GENOMIC DNA]</scope>
    <source>
        <strain evidence="5 6">JCM 31606</strain>
    </source>
</reference>
<dbReference type="EMBL" id="JANUGU010000002">
    <property type="protein sequence ID" value="MCS0658286.1"/>
    <property type="molecule type" value="Genomic_DNA"/>
</dbReference>
<feature type="domain" description="DUF4124" evidence="4">
    <location>
        <begin position="14"/>
        <end position="54"/>
    </location>
</feature>
<evidence type="ECO:0000313" key="5">
    <source>
        <dbReference type="EMBL" id="MCS0658286.1"/>
    </source>
</evidence>
<keyword evidence="6" id="KW-1185">Reference proteome</keyword>